<keyword evidence="2" id="KW-0132">Cell division</keyword>
<gene>
    <name evidence="2" type="ORF">AVDCRST_MAG01-01-78</name>
</gene>
<feature type="non-terminal residue" evidence="2">
    <location>
        <position position="1"/>
    </location>
</feature>
<feature type="region of interest" description="Disordered" evidence="1">
    <location>
        <begin position="17"/>
        <end position="144"/>
    </location>
</feature>
<evidence type="ECO:0000256" key="1">
    <source>
        <dbReference type="SAM" id="MobiDB-lite"/>
    </source>
</evidence>
<evidence type="ECO:0000313" key="2">
    <source>
        <dbReference type="EMBL" id="CAA9383062.1"/>
    </source>
</evidence>
<reference evidence="2" key="1">
    <citation type="submission" date="2020-02" db="EMBL/GenBank/DDBJ databases">
        <authorList>
            <person name="Meier V. D."/>
        </authorList>
    </citation>
    <scope>NUCLEOTIDE SEQUENCE</scope>
    <source>
        <strain evidence="2">AVDCRST_MAG01</strain>
    </source>
</reference>
<sequence>GRAPALVPLDAAHRARVARVGTRSGQQEVGERAPQDAGPKTAVCDPGCRSRVADARERVPAYGLRRPGEPDAGTAKRTRRGQGPRGAARGRCGQVVGGGQGPTASPREVGHAGCGQRGPGSHQGWRTGGWDHTCGSRGRRGAAL</sequence>
<dbReference type="EMBL" id="CADCUW010000012">
    <property type="protein sequence ID" value="CAA9383062.1"/>
    <property type="molecule type" value="Genomic_DNA"/>
</dbReference>
<dbReference type="AlphaFoldDB" id="A0A6J4NEM0"/>
<protein>
    <submittedName>
        <fullName evidence="2">Cell division protein FtsL</fullName>
    </submittedName>
</protein>
<accession>A0A6J4NEM0</accession>
<keyword evidence="2" id="KW-0131">Cell cycle</keyword>
<proteinExistence type="predicted"/>
<dbReference type="GO" id="GO:0051301">
    <property type="term" value="P:cell division"/>
    <property type="evidence" value="ECO:0007669"/>
    <property type="project" value="UniProtKB-KW"/>
</dbReference>
<feature type="compositionally biased region" description="Low complexity" evidence="1">
    <location>
        <begin position="85"/>
        <end position="94"/>
    </location>
</feature>
<organism evidence="2">
    <name type="scientific">uncultured Rubrobacteraceae bacterium</name>
    <dbReference type="NCBI Taxonomy" id="349277"/>
    <lineage>
        <taxon>Bacteria</taxon>
        <taxon>Bacillati</taxon>
        <taxon>Actinomycetota</taxon>
        <taxon>Rubrobacteria</taxon>
        <taxon>Rubrobacterales</taxon>
        <taxon>Rubrobacteraceae</taxon>
        <taxon>environmental samples</taxon>
    </lineage>
</organism>
<feature type="non-terminal residue" evidence="2">
    <location>
        <position position="144"/>
    </location>
</feature>
<name>A0A6J4NEM0_9ACTN</name>